<dbReference type="InterPro" id="IPR007162">
    <property type="entry name" value="DUF366"/>
</dbReference>
<gene>
    <name evidence="1" type="ORF">DXX99_07405</name>
</gene>
<reference evidence="1 2" key="1">
    <citation type="submission" date="2018-08" db="EMBL/GenBank/DDBJ databases">
        <title>Form III RuBisCO-mediated autotrophy in Thermodesulfobium bacteria.</title>
        <authorList>
            <person name="Toshchakov S.V."/>
            <person name="Kublanov I.V."/>
            <person name="Frolov E."/>
            <person name="Bonch-Osmolovskaya E.A."/>
            <person name="Tourova T.P."/>
            <person name="Chernych N.A."/>
            <person name="Lebedinsky A.V."/>
        </authorList>
    </citation>
    <scope>NUCLEOTIDE SEQUENCE [LARGE SCALE GENOMIC DNA]</scope>
    <source>
        <strain evidence="1 2">SR</strain>
    </source>
</reference>
<dbReference type="Proteomes" id="UP000256329">
    <property type="component" value="Unassembled WGS sequence"/>
</dbReference>
<dbReference type="GO" id="GO:0140096">
    <property type="term" value="F:catalytic activity, acting on a protein"/>
    <property type="evidence" value="ECO:0007669"/>
    <property type="project" value="UniProtKB-ARBA"/>
</dbReference>
<protein>
    <submittedName>
        <fullName evidence="1">DUF366 family protein</fullName>
    </submittedName>
</protein>
<dbReference type="EMBL" id="QSLN01000010">
    <property type="protein sequence ID" value="RDV82421.1"/>
    <property type="molecule type" value="Genomic_DNA"/>
</dbReference>
<dbReference type="AlphaFoldDB" id="A0A3D8P4U9"/>
<dbReference type="PIRSF" id="PIRSF006503">
    <property type="entry name" value="UCP006503"/>
    <property type="match status" value="1"/>
</dbReference>
<dbReference type="RefSeq" id="WP_115792864.1">
    <property type="nucleotide sequence ID" value="NZ_QSLN01000010.1"/>
</dbReference>
<proteinExistence type="predicted"/>
<dbReference type="OrthoDB" id="9788500at2"/>
<dbReference type="Gene3D" id="3.30.930.10">
    <property type="entry name" value="Bira Bifunctional Protein, Domain 2"/>
    <property type="match status" value="1"/>
</dbReference>
<evidence type="ECO:0000313" key="1">
    <source>
        <dbReference type="EMBL" id="RDV82421.1"/>
    </source>
</evidence>
<name>A0A3D8P4U9_9THEO</name>
<evidence type="ECO:0000313" key="2">
    <source>
        <dbReference type="Proteomes" id="UP000256329"/>
    </source>
</evidence>
<organism evidence="1 2">
    <name type="scientific">Ammonifex thiophilus</name>
    <dbReference type="NCBI Taxonomy" id="444093"/>
    <lineage>
        <taxon>Bacteria</taxon>
        <taxon>Bacillati</taxon>
        <taxon>Bacillota</taxon>
        <taxon>Clostridia</taxon>
        <taxon>Thermoanaerobacterales</taxon>
        <taxon>Thermoanaerobacteraceae</taxon>
        <taxon>Ammonifex</taxon>
    </lineage>
</organism>
<keyword evidence="2" id="KW-1185">Reference proteome</keyword>
<comment type="caution">
    <text evidence="1">The sequence shown here is derived from an EMBL/GenBank/DDBJ whole genome shotgun (WGS) entry which is preliminary data.</text>
</comment>
<dbReference type="InterPro" id="IPR045864">
    <property type="entry name" value="aa-tRNA-synth_II/BPL/LPL"/>
</dbReference>
<accession>A0A3D8P4U9</accession>
<sequence>MRTLYLRETLTYDGSQLSSLWAFRYLGLQGDSIVAFRGPCRVEREALVDVADYLASSVIYSPDMLHFLVEHFEQDLEKGVLRQRLLVVIAKEMLERKGVRPLERRGDDLFAEDRKLSVSVATVTPVSVMIHLGLNVRAEGVPVKAVGLLELGLREEEIRELAEAIMEAYAGETKGVFLARCKVRGVP</sequence>
<dbReference type="SUPFAM" id="SSF55681">
    <property type="entry name" value="Class II aaRS and biotin synthetases"/>
    <property type="match status" value="1"/>
</dbReference>
<dbReference type="Pfam" id="PF04017">
    <property type="entry name" value="DUF366"/>
    <property type="match status" value="1"/>
</dbReference>
<dbReference type="GO" id="GO:0016740">
    <property type="term" value="F:transferase activity"/>
    <property type="evidence" value="ECO:0007669"/>
    <property type="project" value="UniProtKB-ARBA"/>
</dbReference>